<dbReference type="EMBL" id="JAKILK010000005">
    <property type="protein sequence ID" value="MCL1117797.1"/>
    <property type="molecule type" value="Genomic_DNA"/>
</dbReference>
<feature type="compositionally biased region" description="Low complexity" evidence="1">
    <location>
        <begin position="38"/>
        <end position="68"/>
    </location>
</feature>
<name>A0ABT0L268_9GAMM</name>
<comment type="caution">
    <text evidence="2">The sequence shown here is derived from an EMBL/GenBank/DDBJ whole genome shotgun (WGS) entry which is preliminary data.</text>
</comment>
<feature type="region of interest" description="Disordered" evidence="1">
    <location>
        <begin position="344"/>
        <end position="372"/>
    </location>
</feature>
<proteinExistence type="predicted"/>
<organism evidence="2 3">
    <name type="scientific">Shewanella aestuarii</name>
    <dbReference type="NCBI Taxonomy" id="1028752"/>
    <lineage>
        <taxon>Bacteria</taxon>
        <taxon>Pseudomonadati</taxon>
        <taxon>Pseudomonadota</taxon>
        <taxon>Gammaproteobacteria</taxon>
        <taxon>Alteromonadales</taxon>
        <taxon>Shewanellaceae</taxon>
        <taxon>Shewanella</taxon>
    </lineage>
</organism>
<feature type="region of interest" description="Disordered" evidence="1">
    <location>
        <begin position="1"/>
        <end position="86"/>
    </location>
</feature>
<feature type="compositionally biased region" description="Polar residues" evidence="1">
    <location>
        <begin position="25"/>
        <end position="37"/>
    </location>
</feature>
<keyword evidence="3" id="KW-1185">Reference proteome</keyword>
<feature type="compositionally biased region" description="Polar residues" evidence="1">
    <location>
        <begin position="76"/>
        <end position="86"/>
    </location>
</feature>
<dbReference type="Proteomes" id="UP001203212">
    <property type="component" value="Unassembled WGS sequence"/>
</dbReference>
<dbReference type="RefSeq" id="WP_188841141.1">
    <property type="nucleotide sequence ID" value="NZ_BMOT01000005.1"/>
</dbReference>
<evidence type="ECO:0008006" key="4">
    <source>
        <dbReference type="Google" id="ProtNLM"/>
    </source>
</evidence>
<sequence>MQAPNVTLQSSSPVGQDAGKPELTNKITGSANQIQNLSPSNPVSANVPPPANSNNSSSSNSSAAAPSATKIPDGVKSTSTPIPSAGQTSATIITVSDKSLIATNNLQPVQVITPEPGATPSQTVNVAIANQQYQLNLSAELQKLLQTTSKIMITADAVKAINLQKISLETGLAPSTPTVSQPKAIIEQNPKIQSQLVLLAQAIQIKLPASLTALAAQNGVSTTQLSQLASRPQGYPLPNAFINQQQLTFVDGPTIKLDNISLTKGQYLASIVKVDQRLILTLTPVQAEVKVNLTPSTLMPDTPANVKQESIVISKPEASQVLNLLFKKLEASLIVTESSVTKKPQSLTATADNQQKLPPSSTPNADTKSIIGSDSISKNKIDVSAAQKMAQDIAGSLKGSVLTTDSVKNITKGLENAPLGVAAQSPKLSPPIAHKETLAPMAVLQKALSKAGAMPLMLQKNIQPPQNLALELLKLIPQLAPQPLSTLTEPAQLLGELQSITSLNLAQSHTPSQSQLFSGGAITTLFQLMLGVKAQSTGKQISEKLQNHLQLLQRLTGKNSGGLGGLLGLLEKAGTLDSMSQLASSFQLYQQASSGNEQALNWYFALPYSLNQRNEQFEGHFQKEESDDADKQTNWRLQLKFNLSEGAVLIQAHKKAHVLDLKFKGNNQYLLDKITRFNSELAQKISQIGFTPGEFTTQIASIPATLLPGDHFLVKTRA</sequence>
<evidence type="ECO:0000313" key="2">
    <source>
        <dbReference type="EMBL" id="MCL1117797.1"/>
    </source>
</evidence>
<gene>
    <name evidence="2" type="ORF">L2689_11150</name>
</gene>
<feature type="compositionally biased region" description="Polar residues" evidence="1">
    <location>
        <begin position="1"/>
        <end position="14"/>
    </location>
</feature>
<accession>A0ABT0L268</accession>
<evidence type="ECO:0000256" key="1">
    <source>
        <dbReference type="SAM" id="MobiDB-lite"/>
    </source>
</evidence>
<protein>
    <recommendedName>
        <fullName evidence="4">Flagellar hook-length control protein FliK</fullName>
    </recommendedName>
</protein>
<evidence type="ECO:0000313" key="3">
    <source>
        <dbReference type="Proteomes" id="UP001203212"/>
    </source>
</evidence>
<reference evidence="2 3" key="1">
    <citation type="submission" date="2022-01" db="EMBL/GenBank/DDBJ databases">
        <title>Whole genome-based taxonomy of the Shewanellaceae.</title>
        <authorList>
            <person name="Martin-Rodriguez A.J."/>
        </authorList>
    </citation>
    <scope>NUCLEOTIDE SEQUENCE [LARGE SCALE GENOMIC DNA]</scope>
    <source>
        <strain evidence="2 3">JCM 17801</strain>
    </source>
</reference>